<accession>A0AAD7K4L2</accession>
<keyword evidence="3" id="KW-1185">Reference proteome</keyword>
<feature type="compositionally biased region" description="Polar residues" evidence="1">
    <location>
        <begin position="59"/>
        <end position="71"/>
    </location>
</feature>
<evidence type="ECO:0000256" key="1">
    <source>
        <dbReference type="SAM" id="MobiDB-lite"/>
    </source>
</evidence>
<name>A0AAD7K4L2_9AGAR</name>
<evidence type="ECO:0000313" key="2">
    <source>
        <dbReference type="EMBL" id="KAJ7778133.1"/>
    </source>
</evidence>
<sequence>MLKPDQQPFPGPTHLLKEDQLEGFGRMYNTNISRAPSKVGSMLDALERDLPPLPDDSEGISNSHLAPTTGSLPIALKKPRSELYPPSPVTPSTHAIVFPARSSSLRPKLQVETSSDSLRLPSHLYSIDGDSTASAKFSSWKSSRSTTTLSNELSYPSPDDEEFSEPYRHISPFRPDVSKSPSKKSSLANCRLLNAVRLPKLPDIVLTKAVTTRTIGQKNKNDIIARPFMRSDGNPLHGITVTVHRQQLVSEPEFWSSSTTSLPTSASVLSLDKPLPTPVEDLIQDDDVLELPTADPIAVAQTDSKTASESKPSSSATLRHVVHRPKRRKRYRSAPHV</sequence>
<dbReference type="Proteomes" id="UP001215598">
    <property type="component" value="Unassembled WGS sequence"/>
</dbReference>
<feature type="compositionally biased region" description="Basic residues" evidence="1">
    <location>
        <begin position="320"/>
        <end position="337"/>
    </location>
</feature>
<proteinExistence type="predicted"/>
<evidence type="ECO:0000313" key="3">
    <source>
        <dbReference type="Proteomes" id="UP001215598"/>
    </source>
</evidence>
<protein>
    <submittedName>
        <fullName evidence="2">Uncharacterized protein</fullName>
    </submittedName>
</protein>
<organism evidence="2 3">
    <name type="scientific">Mycena metata</name>
    <dbReference type="NCBI Taxonomy" id="1033252"/>
    <lineage>
        <taxon>Eukaryota</taxon>
        <taxon>Fungi</taxon>
        <taxon>Dikarya</taxon>
        <taxon>Basidiomycota</taxon>
        <taxon>Agaricomycotina</taxon>
        <taxon>Agaricomycetes</taxon>
        <taxon>Agaricomycetidae</taxon>
        <taxon>Agaricales</taxon>
        <taxon>Marasmiineae</taxon>
        <taxon>Mycenaceae</taxon>
        <taxon>Mycena</taxon>
    </lineage>
</organism>
<feature type="region of interest" description="Disordered" evidence="1">
    <location>
        <begin position="47"/>
        <end position="72"/>
    </location>
</feature>
<reference evidence="2" key="1">
    <citation type="submission" date="2023-03" db="EMBL/GenBank/DDBJ databases">
        <title>Massive genome expansion in bonnet fungi (Mycena s.s.) driven by repeated elements and novel gene families across ecological guilds.</title>
        <authorList>
            <consortium name="Lawrence Berkeley National Laboratory"/>
            <person name="Harder C.B."/>
            <person name="Miyauchi S."/>
            <person name="Viragh M."/>
            <person name="Kuo A."/>
            <person name="Thoen E."/>
            <person name="Andreopoulos B."/>
            <person name="Lu D."/>
            <person name="Skrede I."/>
            <person name="Drula E."/>
            <person name="Henrissat B."/>
            <person name="Morin E."/>
            <person name="Kohler A."/>
            <person name="Barry K."/>
            <person name="LaButti K."/>
            <person name="Morin E."/>
            <person name="Salamov A."/>
            <person name="Lipzen A."/>
            <person name="Mereny Z."/>
            <person name="Hegedus B."/>
            <person name="Baldrian P."/>
            <person name="Stursova M."/>
            <person name="Weitz H."/>
            <person name="Taylor A."/>
            <person name="Grigoriev I.V."/>
            <person name="Nagy L.G."/>
            <person name="Martin F."/>
            <person name="Kauserud H."/>
        </authorList>
    </citation>
    <scope>NUCLEOTIDE SEQUENCE</scope>
    <source>
        <strain evidence="2">CBHHK182m</strain>
    </source>
</reference>
<feature type="compositionally biased region" description="Low complexity" evidence="1">
    <location>
        <begin position="304"/>
        <end position="319"/>
    </location>
</feature>
<gene>
    <name evidence="2" type="ORF">B0H16DRAFT_878943</name>
</gene>
<comment type="caution">
    <text evidence="2">The sequence shown here is derived from an EMBL/GenBank/DDBJ whole genome shotgun (WGS) entry which is preliminary data.</text>
</comment>
<dbReference type="EMBL" id="JARKIB010000007">
    <property type="protein sequence ID" value="KAJ7778133.1"/>
    <property type="molecule type" value="Genomic_DNA"/>
</dbReference>
<feature type="region of interest" description="Disordered" evidence="1">
    <location>
        <begin position="295"/>
        <end position="337"/>
    </location>
</feature>
<dbReference type="AlphaFoldDB" id="A0AAD7K4L2"/>